<dbReference type="AlphaFoldDB" id="A0A9P4R8K5"/>
<dbReference type="GO" id="GO:0005654">
    <property type="term" value="C:nucleoplasm"/>
    <property type="evidence" value="ECO:0007669"/>
    <property type="project" value="UniProtKB-SubCell"/>
</dbReference>
<evidence type="ECO:0000256" key="3">
    <source>
        <dbReference type="ARBA" id="ARBA00022517"/>
    </source>
</evidence>
<dbReference type="GO" id="GO:0008097">
    <property type="term" value="F:5S rRNA binding"/>
    <property type="evidence" value="ECO:0007669"/>
    <property type="project" value="TreeGrafter"/>
</dbReference>
<feature type="compositionally biased region" description="Basic and acidic residues" evidence="6">
    <location>
        <begin position="98"/>
        <end position="107"/>
    </location>
</feature>
<feature type="compositionally biased region" description="Basic residues" evidence="6">
    <location>
        <begin position="14"/>
        <end position="23"/>
    </location>
</feature>
<evidence type="ECO:0000313" key="7">
    <source>
        <dbReference type="EMBL" id="KAF2739105.1"/>
    </source>
</evidence>
<dbReference type="Proteomes" id="UP000799444">
    <property type="component" value="Unassembled WGS sequence"/>
</dbReference>
<comment type="caution">
    <text evidence="7">The sequence shown here is derived from an EMBL/GenBank/DDBJ whole genome shotgun (WGS) entry which is preliminary data.</text>
</comment>
<dbReference type="InterPro" id="IPR011687">
    <property type="entry name" value="Nop53/GLTSCR2"/>
</dbReference>
<dbReference type="EMBL" id="ML996106">
    <property type="protein sequence ID" value="KAF2739105.1"/>
    <property type="molecule type" value="Genomic_DNA"/>
</dbReference>
<sequence>MSASLTAPAQPKQPSRKGKKAWRKNVDITQVQDGLEEVRGQIITGGIYAEKTSDQLFAVDSAGSKDIQRKYNKRHKPLKVDEILSARSAVPAVSSKKRLSDFSEPKSKKPRVSRKQFDHLRALAYGGDQVKKDIIETNDAADHDPWAVEEKKNDPRYTFLEEKKPTQEPTTLKRAPVTLSKDGKAIPAVRKPDAGKSYNPTLQDWANLIEREGDKEVEAEKKRLQDAREEAERLERVIAAAHEEEAEDANESAWESEWEGFSDPEKDALRTKRPERKTQAQRNKINRRKEAERQAKHDAKMKAKEKQSQKIKELAKSVEEKEIARNTARAVALTLDEMSSDDADEELRKKRWGKIPIPEAPLEIVLADELQDSLRRLKPEGNLLKDRFRNMIIQGKVEPRRRISQPKQKKVKVTEKWSYKDWRLPK</sequence>
<evidence type="ECO:0000256" key="2">
    <source>
        <dbReference type="ARBA" id="ARBA00018339"/>
    </source>
</evidence>
<dbReference type="GO" id="GO:0000027">
    <property type="term" value="P:ribosomal large subunit assembly"/>
    <property type="evidence" value="ECO:0007669"/>
    <property type="project" value="UniProtKB-UniRule"/>
</dbReference>
<feature type="region of interest" description="Disordered" evidence="6">
    <location>
        <begin position="90"/>
        <end position="115"/>
    </location>
</feature>
<feature type="compositionally biased region" description="Basic and acidic residues" evidence="6">
    <location>
        <begin position="263"/>
        <end position="278"/>
    </location>
</feature>
<organism evidence="7 8">
    <name type="scientific">Polyplosphaeria fusca</name>
    <dbReference type="NCBI Taxonomy" id="682080"/>
    <lineage>
        <taxon>Eukaryota</taxon>
        <taxon>Fungi</taxon>
        <taxon>Dikarya</taxon>
        <taxon>Ascomycota</taxon>
        <taxon>Pezizomycotina</taxon>
        <taxon>Dothideomycetes</taxon>
        <taxon>Pleosporomycetidae</taxon>
        <taxon>Pleosporales</taxon>
        <taxon>Tetraplosphaeriaceae</taxon>
        <taxon>Polyplosphaeria</taxon>
    </lineage>
</organism>
<reference evidence="7" key="1">
    <citation type="journal article" date="2020" name="Stud. Mycol.">
        <title>101 Dothideomycetes genomes: a test case for predicting lifestyles and emergence of pathogens.</title>
        <authorList>
            <person name="Haridas S."/>
            <person name="Albert R."/>
            <person name="Binder M."/>
            <person name="Bloem J."/>
            <person name="Labutti K."/>
            <person name="Salamov A."/>
            <person name="Andreopoulos B."/>
            <person name="Baker S."/>
            <person name="Barry K."/>
            <person name="Bills G."/>
            <person name="Bluhm B."/>
            <person name="Cannon C."/>
            <person name="Castanera R."/>
            <person name="Culley D."/>
            <person name="Daum C."/>
            <person name="Ezra D."/>
            <person name="Gonzalez J."/>
            <person name="Henrissat B."/>
            <person name="Kuo A."/>
            <person name="Liang C."/>
            <person name="Lipzen A."/>
            <person name="Lutzoni F."/>
            <person name="Magnuson J."/>
            <person name="Mondo S."/>
            <person name="Nolan M."/>
            <person name="Ohm R."/>
            <person name="Pangilinan J."/>
            <person name="Park H.-J."/>
            <person name="Ramirez L."/>
            <person name="Alfaro M."/>
            <person name="Sun H."/>
            <person name="Tritt A."/>
            <person name="Yoshinaga Y."/>
            <person name="Zwiers L.-H."/>
            <person name="Turgeon B."/>
            <person name="Goodwin S."/>
            <person name="Spatafora J."/>
            <person name="Crous P."/>
            <person name="Grigoriev I."/>
        </authorList>
    </citation>
    <scope>NUCLEOTIDE SEQUENCE</scope>
    <source>
        <strain evidence="7">CBS 125425</strain>
    </source>
</reference>
<dbReference type="PIRSF" id="PIRSF017302">
    <property type="entry name" value="Gltscr2"/>
    <property type="match status" value="1"/>
</dbReference>
<keyword evidence="3 5" id="KW-0690">Ribosome biogenesis</keyword>
<dbReference type="PANTHER" id="PTHR14211">
    <property type="entry name" value="GLIOMA SUPPRESSOR CANDIDATE REGION GENE 2"/>
    <property type="match status" value="1"/>
</dbReference>
<keyword evidence="4 5" id="KW-0539">Nucleus</keyword>
<gene>
    <name evidence="7" type="ORF">EJ04DRAFT_541110</name>
</gene>
<dbReference type="Pfam" id="PF07767">
    <property type="entry name" value="Nop53"/>
    <property type="match status" value="1"/>
</dbReference>
<comment type="function">
    <text evidence="5">May play a role in ribosome biogenesis.</text>
</comment>
<comment type="subcellular location">
    <subcellularLocation>
        <location evidence="5">Nucleus</location>
        <location evidence="5">Nucleolus</location>
    </subcellularLocation>
    <subcellularLocation>
        <location evidence="5">Nucleus</location>
        <location evidence="5">Nucleoplasm</location>
    </subcellularLocation>
</comment>
<feature type="region of interest" description="Disordered" evidence="6">
    <location>
        <begin position="1"/>
        <end position="23"/>
    </location>
</feature>
<dbReference type="PANTHER" id="PTHR14211:SF7">
    <property type="entry name" value="RIBOSOME BIOGENESIS PROTEIN NOP53"/>
    <property type="match status" value="1"/>
</dbReference>
<evidence type="ECO:0000256" key="1">
    <source>
        <dbReference type="ARBA" id="ARBA00008838"/>
    </source>
</evidence>
<evidence type="ECO:0000313" key="8">
    <source>
        <dbReference type="Proteomes" id="UP000799444"/>
    </source>
</evidence>
<protein>
    <recommendedName>
        <fullName evidence="2 5">Ribosome biogenesis protein NOP53</fullName>
    </recommendedName>
</protein>
<keyword evidence="8" id="KW-1185">Reference proteome</keyword>
<evidence type="ECO:0000256" key="5">
    <source>
        <dbReference type="PIRNR" id="PIRNR017302"/>
    </source>
</evidence>
<accession>A0A9P4R8K5</accession>
<evidence type="ECO:0000256" key="4">
    <source>
        <dbReference type="ARBA" id="ARBA00023242"/>
    </source>
</evidence>
<feature type="region of interest" description="Disordered" evidence="6">
    <location>
        <begin position="209"/>
        <end position="313"/>
    </location>
</feature>
<name>A0A9P4R8K5_9PLEO</name>
<proteinExistence type="inferred from homology"/>
<dbReference type="GO" id="GO:0005730">
    <property type="term" value="C:nucleolus"/>
    <property type="evidence" value="ECO:0007669"/>
    <property type="project" value="UniProtKB-SubCell"/>
</dbReference>
<dbReference type="GO" id="GO:0006364">
    <property type="term" value="P:rRNA processing"/>
    <property type="evidence" value="ECO:0007669"/>
    <property type="project" value="TreeGrafter"/>
</dbReference>
<evidence type="ECO:0000256" key="6">
    <source>
        <dbReference type="SAM" id="MobiDB-lite"/>
    </source>
</evidence>
<dbReference type="OrthoDB" id="5072at2759"/>
<feature type="compositionally biased region" description="Basic and acidic residues" evidence="6">
    <location>
        <begin position="209"/>
        <end position="236"/>
    </location>
</feature>
<feature type="compositionally biased region" description="Basic and acidic residues" evidence="6">
    <location>
        <begin position="288"/>
        <end position="313"/>
    </location>
</feature>
<feature type="compositionally biased region" description="Acidic residues" evidence="6">
    <location>
        <begin position="244"/>
        <end position="262"/>
    </location>
</feature>
<comment type="similarity">
    <text evidence="1 5">Belongs to the NOP53 family.</text>
</comment>